<reference evidence="10 11" key="1">
    <citation type="submission" date="2023-04" db="EMBL/GenBank/DDBJ databases">
        <title>Genome Encyclopedia of Bacteria and Archaea VI: Functional Genomics of Type Strains.</title>
        <authorList>
            <person name="Whitman W."/>
        </authorList>
    </citation>
    <scope>NUCLEOTIDE SEQUENCE [LARGE SCALE GENOMIC DNA]</scope>
    <source>
        <strain evidence="10 11">SG_E_30_P1</strain>
    </source>
</reference>
<gene>
    <name evidence="10" type="ORF">M2152_001237</name>
</gene>
<organism evidence="10 11">
    <name type="scientific">Antiquaquibacter oligotrophicus</name>
    <dbReference type="NCBI Taxonomy" id="2880260"/>
    <lineage>
        <taxon>Bacteria</taxon>
        <taxon>Bacillati</taxon>
        <taxon>Actinomycetota</taxon>
        <taxon>Actinomycetes</taxon>
        <taxon>Micrococcales</taxon>
        <taxon>Microbacteriaceae</taxon>
        <taxon>Antiquaquibacter</taxon>
    </lineage>
</organism>
<evidence type="ECO:0000313" key="10">
    <source>
        <dbReference type="EMBL" id="MDH6181055.1"/>
    </source>
</evidence>
<evidence type="ECO:0000313" key="11">
    <source>
        <dbReference type="Proteomes" id="UP001160142"/>
    </source>
</evidence>
<dbReference type="Gene3D" id="3.30.200.20">
    <property type="entry name" value="Phosphorylase Kinase, domain 1"/>
    <property type="match status" value="1"/>
</dbReference>
<dbReference type="PROSITE" id="PS50011">
    <property type="entry name" value="PROTEIN_KINASE_DOM"/>
    <property type="match status" value="1"/>
</dbReference>
<evidence type="ECO:0000256" key="7">
    <source>
        <dbReference type="SAM" id="MobiDB-lite"/>
    </source>
</evidence>
<feature type="domain" description="Protein kinase" evidence="9">
    <location>
        <begin position="9"/>
        <end position="362"/>
    </location>
</feature>
<dbReference type="SMART" id="SM00220">
    <property type="entry name" value="S_TKc"/>
    <property type="match status" value="1"/>
</dbReference>
<dbReference type="RefSeq" id="WP_322133377.1">
    <property type="nucleotide sequence ID" value="NZ_CP085036.1"/>
</dbReference>
<dbReference type="PANTHER" id="PTHR43289:SF6">
    <property type="entry name" value="SERINE_THREONINE-PROTEIN KINASE NEKL-3"/>
    <property type="match status" value="1"/>
</dbReference>
<keyword evidence="2" id="KW-0723">Serine/threonine-protein kinase</keyword>
<keyword evidence="6" id="KW-0067">ATP-binding</keyword>
<keyword evidence="3" id="KW-0808">Transferase</keyword>
<dbReference type="SUPFAM" id="SSF56112">
    <property type="entry name" value="Protein kinase-like (PK-like)"/>
    <property type="match status" value="1"/>
</dbReference>
<keyword evidence="8" id="KW-0812">Transmembrane</keyword>
<dbReference type="Gene3D" id="1.10.510.10">
    <property type="entry name" value="Transferase(Phosphotransferase) domain 1"/>
    <property type="match status" value="1"/>
</dbReference>
<feature type="region of interest" description="Disordered" evidence="7">
    <location>
        <begin position="306"/>
        <end position="326"/>
    </location>
</feature>
<dbReference type="EMBL" id="JARXVQ010000001">
    <property type="protein sequence ID" value="MDH6181055.1"/>
    <property type="molecule type" value="Genomic_DNA"/>
</dbReference>
<dbReference type="PANTHER" id="PTHR43289">
    <property type="entry name" value="MITOGEN-ACTIVATED PROTEIN KINASE KINASE KINASE 20-RELATED"/>
    <property type="match status" value="1"/>
</dbReference>
<name>A0ABT6KM36_9MICO</name>
<evidence type="ECO:0000256" key="4">
    <source>
        <dbReference type="ARBA" id="ARBA00022741"/>
    </source>
</evidence>
<sequence>MGSDIVGGYRLTRLLAEGRRAEVYLAHCAEPSGEAEPVAVKLYRSVAELAEIQAEMDVLAAAAGPHVVRLIDVASAPDRRPALIMERHGPRTLGELLASRTRLEIGEAATILVPLARAVERMHGTGAVHGRISPESVLFSADGAPVLARFGRGQVTDASTPAERDANPLFAADLESYRRLAEAVLALADAHELATTLMPSTSSESWADLFSARLFERDRPRAVDFEGAEDRQSFAIVSHASGQNPGRRRDIHTDRRPAAGAADRWARALRVTRTMAATVRPRFWIVGAAALATLLIAVIAVPPPATDAVPPASPRASPSTTLPPSGVVVSDDPVEAVGELLLEREKCFEQASLLCLDGVDHLGSAAMEADSRAIQMLHDGADDDGTVPRFRHPVQAELREQLGGSVVVSLTLAEKQPASVLMIRTEAGWRIRAFLL</sequence>
<dbReference type="InterPro" id="IPR000719">
    <property type="entry name" value="Prot_kinase_dom"/>
</dbReference>
<protein>
    <recommendedName>
        <fullName evidence="1">non-specific serine/threonine protein kinase</fullName>
        <ecNumber evidence="1">2.7.11.1</ecNumber>
    </recommendedName>
</protein>
<feature type="transmembrane region" description="Helical" evidence="8">
    <location>
        <begin position="283"/>
        <end position="301"/>
    </location>
</feature>
<evidence type="ECO:0000256" key="6">
    <source>
        <dbReference type="ARBA" id="ARBA00022840"/>
    </source>
</evidence>
<keyword evidence="8" id="KW-1133">Transmembrane helix</keyword>
<keyword evidence="11" id="KW-1185">Reference proteome</keyword>
<accession>A0ABT6KM36</accession>
<keyword evidence="5" id="KW-0418">Kinase</keyword>
<evidence type="ECO:0000256" key="3">
    <source>
        <dbReference type="ARBA" id="ARBA00022679"/>
    </source>
</evidence>
<evidence type="ECO:0000256" key="1">
    <source>
        <dbReference type="ARBA" id="ARBA00012513"/>
    </source>
</evidence>
<comment type="caution">
    <text evidence="10">The sequence shown here is derived from an EMBL/GenBank/DDBJ whole genome shotgun (WGS) entry which is preliminary data.</text>
</comment>
<evidence type="ECO:0000256" key="2">
    <source>
        <dbReference type="ARBA" id="ARBA00022527"/>
    </source>
</evidence>
<dbReference type="EC" id="2.7.11.1" evidence="1"/>
<evidence type="ECO:0000259" key="9">
    <source>
        <dbReference type="PROSITE" id="PS50011"/>
    </source>
</evidence>
<evidence type="ECO:0000256" key="5">
    <source>
        <dbReference type="ARBA" id="ARBA00022777"/>
    </source>
</evidence>
<keyword evidence="8" id="KW-0472">Membrane</keyword>
<dbReference type="Proteomes" id="UP001160142">
    <property type="component" value="Unassembled WGS sequence"/>
</dbReference>
<proteinExistence type="predicted"/>
<keyword evidence="4" id="KW-0547">Nucleotide-binding</keyword>
<evidence type="ECO:0000256" key="8">
    <source>
        <dbReference type="SAM" id="Phobius"/>
    </source>
</evidence>
<dbReference type="Pfam" id="PF00069">
    <property type="entry name" value="Pkinase"/>
    <property type="match status" value="1"/>
</dbReference>
<dbReference type="InterPro" id="IPR011009">
    <property type="entry name" value="Kinase-like_dom_sf"/>
</dbReference>